<evidence type="ECO:0000313" key="14">
    <source>
        <dbReference type="EMBL" id="KAF4720013.1"/>
    </source>
</evidence>
<dbReference type="PROSITE" id="PS50082">
    <property type="entry name" value="WD_REPEATS_2"/>
    <property type="match status" value="5"/>
</dbReference>
<evidence type="ECO:0000259" key="13">
    <source>
        <dbReference type="Pfam" id="PF23409"/>
    </source>
</evidence>
<keyword evidence="4 11" id="KW-0853">WD repeat</keyword>
<dbReference type="InterPro" id="IPR019775">
    <property type="entry name" value="WD40_repeat_CS"/>
</dbReference>
<evidence type="ECO:0000256" key="4">
    <source>
        <dbReference type="ARBA" id="ARBA00022574"/>
    </source>
</evidence>
<dbReference type="SMART" id="SM00320">
    <property type="entry name" value="WD40"/>
    <property type="match status" value="13"/>
</dbReference>
<feature type="repeat" description="WD" evidence="11">
    <location>
        <begin position="609"/>
        <end position="642"/>
    </location>
</feature>
<comment type="similarity">
    <text evidence="9">Belongs to the CFAP52 family.</text>
</comment>
<dbReference type="Pfam" id="PF00400">
    <property type="entry name" value="WD40"/>
    <property type="match status" value="4"/>
</dbReference>
<dbReference type="PANTHER" id="PTHR13720:SF14">
    <property type="entry name" value="CILIA- AND FLAGELLA-ASSOCIATED PROTEIN 52"/>
    <property type="match status" value="1"/>
</dbReference>
<dbReference type="CDD" id="cd00200">
    <property type="entry name" value="WD40"/>
    <property type="match status" value="1"/>
</dbReference>
<evidence type="ECO:0000256" key="6">
    <source>
        <dbReference type="ARBA" id="ARBA00022846"/>
    </source>
</evidence>
<dbReference type="Pfam" id="PF23409">
    <property type="entry name" value="Beta-prop_EML"/>
    <property type="match status" value="1"/>
</dbReference>
<keyword evidence="8" id="KW-0966">Cell projection</keyword>
<feature type="repeat" description="WD" evidence="11">
    <location>
        <begin position="483"/>
        <end position="516"/>
    </location>
</feature>
<dbReference type="PRINTS" id="PR00320">
    <property type="entry name" value="GPROTEINBRPT"/>
</dbReference>
<protein>
    <recommendedName>
        <fullName evidence="10">Cilia- and flagella-associated protein 52</fullName>
    </recommendedName>
</protein>
<keyword evidence="3" id="KW-0963">Cytoplasm</keyword>
<evidence type="ECO:0000256" key="2">
    <source>
        <dbReference type="ARBA" id="ARBA00004496"/>
    </source>
</evidence>
<dbReference type="Gene3D" id="2.130.10.10">
    <property type="entry name" value="YVTN repeat-like/Quinoprotein amine dehydrogenase"/>
    <property type="match status" value="3"/>
</dbReference>
<evidence type="ECO:0000313" key="15">
    <source>
        <dbReference type="Proteomes" id="UP000574390"/>
    </source>
</evidence>
<dbReference type="PROSITE" id="PS00678">
    <property type="entry name" value="WD_REPEATS_1"/>
    <property type="match status" value="2"/>
</dbReference>
<dbReference type="AlphaFoldDB" id="A0A7J6RHD7"/>
<gene>
    <name evidence="14" type="primary">WDR16_4</name>
    <name evidence="14" type="ORF">FOZ62_025479</name>
</gene>
<dbReference type="SUPFAM" id="SSF50978">
    <property type="entry name" value="WD40 repeat-like"/>
    <property type="match status" value="1"/>
</dbReference>
<evidence type="ECO:0000256" key="8">
    <source>
        <dbReference type="ARBA" id="ARBA00023273"/>
    </source>
</evidence>
<evidence type="ECO:0000256" key="3">
    <source>
        <dbReference type="ARBA" id="ARBA00022490"/>
    </source>
</evidence>
<proteinExistence type="inferred from homology"/>
<dbReference type="InterPro" id="IPR020472">
    <property type="entry name" value="WD40_PAC1"/>
</dbReference>
<dbReference type="EMBL" id="JABANM010022178">
    <property type="protein sequence ID" value="KAF4720013.1"/>
    <property type="molecule type" value="Genomic_DNA"/>
</dbReference>
<dbReference type="FunFam" id="2.130.10.10:FF:000207">
    <property type="entry name" value="Cilia- and flagella-associated protein 52"/>
    <property type="match status" value="1"/>
</dbReference>
<keyword evidence="7" id="KW-0969">Cilium</keyword>
<keyword evidence="5" id="KW-0677">Repeat</keyword>
<dbReference type="InterPro" id="IPR015943">
    <property type="entry name" value="WD40/YVTN_repeat-like_dom_sf"/>
</dbReference>
<comment type="subcellular location">
    <subcellularLocation>
        <location evidence="1">Cell projection</location>
        <location evidence="1">Cilium</location>
        <location evidence="1">Flagellum</location>
    </subcellularLocation>
    <subcellularLocation>
        <location evidence="2">Cytoplasm</location>
    </subcellularLocation>
</comment>
<dbReference type="InterPro" id="IPR050630">
    <property type="entry name" value="WD_repeat_EMAP"/>
</dbReference>
<organism evidence="14 15">
    <name type="scientific">Perkinsus olseni</name>
    <name type="common">Perkinsus atlanticus</name>
    <dbReference type="NCBI Taxonomy" id="32597"/>
    <lineage>
        <taxon>Eukaryota</taxon>
        <taxon>Sar</taxon>
        <taxon>Alveolata</taxon>
        <taxon>Perkinsozoa</taxon>
        <taxon>Perkinsea</taxon>
        <taxon>Perkinsida</taxon>
        <taxon>Perkinsidae</taxon>
        <taxon>Perkinsus</taxon>
    </lineage>
</organism>
<dbReference type="InterPro" id="IPR001680">
    <property type="entry name" value="WD40_rpt"/>
</dbReference>
<evidence type="ECO:0000256" key="7">
    <source>
        <dbReference type="ARBA" id="ARBA00023069"/>
    </source>
</evidence>
<keyword evidence="6" id="KW-0282">Flagellum</keyword>
<evidence type="ECO:0000256" key="11">
    <source>
        <dbReference type="PROSITE-ProRule" id="PRU00221"/>
    </source>
</evidence>
<feature type="repeat" description="WD" evidence="11">
    <location>
        <begin position="567"/>
        <end position="608"/>
    </location>
</feature>
<dbReference type="GO" id="GO:0005930">
    <property type="term" value="C:axoneme"/>
    <property type="evidence" value="ECO:0007669"/>
    <property type="project" value="UniProtKB-ARBA"/>
</dbReference>
<evidence type="ECO:0000256" key="10">
    <source>
        <dbReference type="ARBA" id="ARBA00029552"/>
    </source>
</evidence>
<sequence>MTIEASATAEAPAGVAEESKEIERSVQDGELELQAVIGFKGAVIDGMQLHPDNKHLLYPLGCTVVVRNLLERTQDFMVGHDNQVNCITISDDGAFVASGQRTFMGFPADAIIWDFATRRPLHKLSLHKVAVSSLSFSYNNKYLVSLGGQDDNALVVWDVQSGQPICGTPAATDTAHTVKFLHNSDLHLISGGNYHIRLWHLDLKNKKIHPTEVSTGNLKRVITAVCISKDDKLAYCGTQSGDILEVNVDRGIYKRLGPHKQCFSQGVSCIRILDDGDLIVGSGEGTITKIDTRTFRITTSCKKMSVILEVLGCVTSIALTEDSTHFFASTSFSNVYWVDASPQDVMTPELRNTCHHEAINQVVFPHDFSEVFATCSKEEVRVWNSRTRQELLRIQVPNIECNCMDFARDGRSIVTGWHDGKIRAFLPQSGKLLYVINDAHKNGVTAITCSSDTGKLVSGGMEGEVRCWRLGKNGQTQVMESSLKEHRGRVWCIRLTADNTKAVSASSDGSCIIWDLVSRTRSLCLFESTMFKNLVYHPDETQLVTTGSDRKIAYWDTFDGQTIRILEGSETAELCTLSISKSGSHFVSGGADRIVKMWDYDEGMCHLSGAGHSGTISSVALSPDQSMIVSVGHEGGIFIWKVPEEITEKCCDTSNL</sequence>
<comment type="caution">
    <text evidence="14">The sequence shown here is derived from an EMBL/GenBank/DDBJ whole genome shotgun (WGS) entry which is preliminary data.</text>
</comment>
<dbReference type="FunFam" id="2.130.10.10:FF:001320">
    <property type="entry name" value="Predicted protein"/>
    <property type="match status" value="1"/>
</dbReference>
<accession>A0A7J6RHD7</accession>
<evidence type="ECO:0000256" key="5">
    <source>
        <dbReference type="ARBA" id="ARBA00022737"/>
    </source>
</evidence>
<name>A0A7J6RHD7_PEROL</name>
<evidence type="ECO:0000256" key="1">
    <source>
        <dbReference type="ARBA" id="ARBA00004230"/>
    </source>
</evidence>
<dbReference type="GO" id="GO:0031514">
    <property type="term" value="C:motile cilium"/>
    <property type="evidence" value="ECO:0007669"/>
    <property type="project" value="UniProtKB-SubCell"/>
</dbReference>
<dbReference type="InterPro" id="IPR011047">
    <property type="entry name" value="Quinoprotein_ADH-like_sf"/>
</dbReference>
<dbReference type="SUPFAM" id="SSF50998">
    <property type="entry name" value="Quinoprotein alcohol dehydrogenase-like"/>
    <property type="match status" value="1"/>
</dbReference>
<evidence type="ECO:0000256" key="9">
    <source>
        <dbReference type="ARBA" id="ARBA00029456"/>
    </source>
</evidence>
<dbReference type="Proteomes" id="UP000574390">
    <property type="component" value="Unassembled WGS sequence"/>
</dbReference>
<dbReference type="PROSITE" id="PS50294">
    <property type="entry name" value="WD_REPEATS_REGION"/>
    <property type="match status" value="2"/>
</dbReference>
<feature type="domain" description="EML-like first beta-propeller" evidence="13">
    <location>
        <begin position="73"/>
        <end position="331"/>
    </location>
</feature>
<evidence type="ECO:0000256" key="12">
    <source>
        <dbReference type="SAM" id="MobiDB-lite"/>
    </source>
</evidence>
<feature type="repeat" description="WD" evidence="11">
    <location>
        <begin position="534"/>
        <end position="565"/>
    </location>
</feature>
<dbReference type="InterPro" id="IPR055439">
    <property type="entry name" value="Beta-prop_EML_1st"/>
</dbReference>
<dbReference type="InterPro" id="IPR036322">
    <property type="entry name" value="WD40_repeat_dom_sf"/>
</dbReference>
<dbReference type="PANTHER" id="PTHR13720">
    <property type="entry name" value="WD-40 REPEAT PROTEIN"/>
    <property type="match status" value="1"/>
</dbReference>
<feature type="region of interest" description="Disordered" evidence="12">
    <location>
        <begin position="1"/>
        <end position="20"/>
    </location>
</feature>
<feature type="repeat" description="WD" evidence="11">
    <location>
        <begin position="437"/>
        <end position="478"/>
    </location>
</feature>
<reference evidence="14 15" key="1">
    <citation type="submission" date="2020-04" db="EMBL/GenBank/DDBJ databases">
        <title>Perkinsus olseni comparative genomics.</title>
        <authorList>
            <person name="Bogema D.R."/>
        </authorList>
    </citation>
    <scope>NUCLEOTIDE SEQUENCE [LARGE SCALE GENOMIC DNA]</scope>
    <source>
        <strain evidence="14">ATCC PRA-205</strain>
    </source>
</reference>